<comment type="caution">
    <text evidence="2">The sequence shown here is derived from an EMBL/GenBank/DDBJ whole genome shotgun (WGS) entry which is preliminary data.</text>
</comment>
<protein>
    <submittedName>
        <fullName evidence="2">Uncharacterized protein</fullName>
    </submittedName>
</protein>
<dbReference type="EMBL" id="JAAKFY010000007">
    <property type="protein sequence ID" value="KAF3854441.1"/>
    <property type="molecule type" value="Genomic_DNA"/>
</dbReference>
<dbReference type="AlphaFoldDB" id="A0A7J5Z048"/>
<feature type="compositionally biased region" description="Basic and acidic residues" evidence="1">
    <location>
        <begin position="69"/>
        <end position="82"/>
    </location>
</feature>
<sequence>MGRALRMENMRSTMTAITTMTSMTRTSSPVTTVSMTLTVLLSSLNTEPTTAQPRGGRLPGSPGLLGGRGKNEGGKWDWKKSN</sequence>
<evidence type="ECO:0000256" key="1">
    <source>
        <dbReference type="SAM" id="MobiDB-lite"/>
    </source>
</evidence>
<evidence type="ECO:0000313" key="3">
    <source>
        <dbReference type="Proteomes" id="UP000518266"/>
    </source>
</evidence>
<feature type="region of interest" description="Disordered" evidence="1">
    <location>
        <begin position="45"/>
        <end position="82"/>
    </location>
</feature>
<feature type="compositionally biased region" description="Low complexity" evidence="1">
    <location>
        <begin position="53"/>
        <end position="62"/>
    </location>
</feature>
<dbReference type="Proteomes" id="UP000518266">
    <property type="component" value="Unassembled WGS sequence"/>
</dbReference>
<gene>
    <name evidence="2" type="ORF">F7725_022496</name>
</gene>
<organism evidence="2 3">
    <name type="scientific">Dissostichus mawsoni</name>
    <name type="common">Antarctic cod</name>
    <dbReference type="NCBI Taxonomy" id="36200"/>
    <lineage>
        <taxon>Eukaryota</taxon>
        <taxon>Metazoa</taxon>
        <taxon>Chordata</taxon>
        <taxon>Craniata</taxon>
        <taxon>Vertebrata</taxon>
        <taxon>Euteleostomi</taxon>
        <taxon>Actinopterygii</taxon>
        <taxon>Neopterygii</taxon>
        <taxon>Teleostei</taxon>
        <taxon>Neoteleostei</taxon>
        <taxon>Acanthomorphata</taxon>
        <taxon>Eupercaria</taxon>
        <taxon>Perciformes</taxon>
        <taxon>Notothenioidei</taxon>
        <taxon>Nototheniidae</taxon>
        <taxon>Dissostichus</taxon>
    </lineage>
</organism>
<proteinExistence type="predicted"/>
<keyword evidence="3" id="KW-1185">Reference proteome</keyword>
<evidence type="ECO:0000313" key="2">
    <source>
        <dbReference type="EMBL" id="KAF3854441.1"/>
    </source>
</evidence>
<accession>A0A7J5Z048</accession>
<name>A0A7J5Z048_DISMA</name>
<reference evidence="2 3" key="1">
    <citation type="submission" date="2020-03" db="EMBL/GenBank/DDBJ databases">
        <title>Dissostichus mawsoni Genome sequencing and assembly.</title>
        <authorList>
            <person name="Park H."/>
        </authorList>
    </citation>
    <scope>NUCLEOTIDE SEQUENCE [LARGE SCALE GENOMIC DNA]</scope>
    <source>
        <strain evidence="2">DM0001</strain>
        <tissue evidence="2">Muscle</tissue>
    </source>
</reference>